<evidence type="ECO:0000313" key="1">
    <source>
        <dbReference type="EMBL" id="GHO55530.1"/>
    </source>
</evidence>
<sequence>MNNLKLACTWTVLEREWLPISRREIWIPRLERKNLFTNYGLTALASAPSGNYVAPIYLAVESFYSPLNAQANPGDMSFSLNTRVDQSGDTQVVVDIGSINQEVVTFSSVSGTSAPYTYTLSTPLQNSHPANAPVVRQVSANDTISNLTTEVQYDPVNFPGLRLASGAGYSSGNGQYTIQFYFTATMAVAYFATCGLTDSQTISQGNLHNHFTLGYDHSLGQNDVQINGNLTIVNS</sequence>
<dbReference type="EMBL" id="BNJG01000001">
    <property type="protein sequence ID" value="GHO55530.1"/>
    <property type="molecule type" value="Genomic_DNA"/>
</dbReference>
<reference evidence="1 2" key="1">
    <citation type="journal article" date="2021" name="Int. J. Syst. Evol. Microbiol.">
        <title>Reticulibacter mediterranei gen. nov., sp. nov., within the new family Reticulibacteraceae fam. nov., and Ktedonospora formicarum gen. nov., sp. nov., Ktedonobacter robiniae sp. nov., Dictyobacter formicarum sp. nov. and Dictyobacter arantiisoli sp. nov., belonging to the class Ktedonobacteria.</title>
        <authorList>
            <person name="Yabe S."/>
            <person name="Zheng Y."/>
            <person name="Wang C.M."/>
            <person name="Sakai Y."/>
            <person name="Abe K."/>
            <person name="Yokota A."/>
            <person name="Donadio S."/>
            <person name="Cavaletti L."/>
            <person name="Monciardini P."/>
        </authorList>
    </citation>
    <scope>NUCLEOTIDE SEQUENCE [LARGE SCALE GENOMIC DNA]</scope>
    <source>
        <strain evidence="1 2">SOSP1-30</strain>
    </source>
</reference>
<accession>A0ABQ3US48</accession>
<keyword evidence="2" id="KW-1185">Reference proteome</keyword>
<dbReference type="Proteomes" id="UP000654345">
    <property type="component" value="Unassembled WGS sequence"/>
</dbReference>
<name>A0ABQ3US48_9CHLR</name>
<protein>
    <submittedName>
        <fullName evidence="1">Uncharacterized protein</fullName>
    </submittedName>
</protein>
<organism evidence="1 2">
    <name type="scientific">Ktedonobacter robiniae</name>
    <dbReference type="NCBI Taxonomy" id="2778365"/>
    <lineage>
        <taxon>Bacteria</taxon>
        <taxon>Bacillati</taxon>
        <taxon>Chloroflexota</taxon>
        <taxon>Ktedonobacteria</taxon>
        <taxon>Ktedonobacterales</taxon>
        <taxon>Ktedonobacteraceae</taxon>
        <taxon>Ktedonobacter</taxon>
    </lineage>
</organism>
<evidence type="ECO:0000313" key="2">
    <source>
        <dbReference type="Proteomes" id="UP000654345"/>
    </source>
</evidence>
<dbReference type="RefSeq" id="WP_201372107.1">
    <property type="nucleotide sequence ID" value="NZ_BNJG01000001.1"/>
</dbReference>
<proteinExistence type="predicted"/>
<comment type="caution">
    <text evidence="1">The sequence shown here is derived from an EMBL/GenBank/DDBJ whole genome shotgun (WGS) entry which is preliminary data.</text>
</comment>
<gene>
    <name evidence="1" type="ORF">KSB_40050</name>
</gene>